<dbReference type="Proteomes" id="UP000190044">
    <property type="component" value="Unassembled WGS sequence"/>
</dbReference>
<feature type="domain" description="Aminoacyl-transfer RNA synthetases class-II family profile" evidence="6">
    <location>
        <begin position="32"/>
        <end position="323"/>
    </location>
</feature>
<dbReference type="PANTHER" id="PTHR43707:SF1">
    <property type="entry name" value="HISTIDINE--TRNA LIGASE, MITOCHONDRIAL-RELATED"/>
    <property type="match status" value="1"/>
</dbReference>
<feature type="binding site" evidence="4">
    <location>
        <begin position="90"/>
        <end position="92"/>
    </location>
    <ligand>
        <name>L-histidine</name>
        <dbReference type="ChEBI" id="CHEBI:57595"/>
    </ligand>
</feature>
<gene>
    <name evidence="3" type="primary">hisS</name>
    <name evidence="7" type="ORF">SAMN06295937_1004146</name>
</gene>
<comment type="similarity">
    <text evidence="1 3">Belongs to the class-II aminoacyl-tRNA synthetase family.</text>
</comment>
<dbReference type="InterPro" id="IPR006195">
    <property type="entry name" value="aa-tRNA-synth_II"/>
</dbReference>
<dbReference type="NCBIfam" id="TIGR00442">
    <property type="entry name" value="hisS"/>
    <property type="match status" value="1"/>
</dbReference>
<evidence type="ECO:0000313" key="8">
    <source>
        <dbReference type="Proteomes" id="UP000190044"/>
    </source>
</evidence>
<keyword evidence="3 7" id="KW-0030">Aminoacyl-tRNA synthetase</keyword>
<feature type="region of interest" description="Disordered" evidence="5">
    <location>
        <begin position="1"/>
        <end position="21"/>
    </location>
</feature>
<dbReference type="EMBL" id="FUYP01000004">
    <property type="protein sequence ID" value="SKB37974.1"/>
    <property type="molecule type" value="Genomic_DNA"/>
</dbReference>
<dbReference type="EC" id="6.1.1.21" evidence="3"/>
<feature type="binding site" evidence="4">
    <location>
        <begin position="270"/>
        <end position="271"/>
    </location>
    <ligand>
        <name>L-histidine</name>
        <dbReference type="ChEBI" id="CHEBI:57595"/>
    </ligand>
</feature>
<keyword evidence="3" id="KW-0547">Nucleotide-binding</keyword>
<evidence type="ECO:0000256" key="5">
    <source>
        <dbReference type="SAM" id="MobiDB-lite"/>
    </source>
</evidence>
<feature type="binding site" evidence="4">
    <location>
        <position position="266"/>
    </location>
    <ligand>
        <name>L-histidine</name>
        <dbReference type="ChEBI" id="CHEBI:57595"/>
    </ligand>
</feature>
<dbReference type="InterPro" id="IPR004516">
    <property type="entry name" value="HisRS/HisZ"/>
</dbReference>
<organism evidence="7 8">
    <name type="scientific">Sphingopyxis flava</name>
    <dbReference type="NCBI Taxonomy" id="1507287"/>
    <lineage>
        <taxon>Bacteria</taxon>
        <taxon>Pseudomonadati</taxon>
        <taxon>Pseudomonadota</taxon>
        <taxon>Alphaproteobacteria</taxon>
        <taxon>Sphingomonadales</taxon>
        <taxon>Sphingomonadaceae</taxon>
        <taxon>Sphingopyxis</taxon>
    </lineage>
</organism>
<dbReference type="PANTHER" id="PTHR43707">
    <property type="entry name" value="HISTIDYL-TRNA SYNTHETASE"/>
    <property type="match status" value="1"/>
</dbReference>
<keyword evidence="3" id="KW-0436">Ligase</keyword>
<dbReference type="GO" id="GO:0004821">
    <property type="term" value="F:histidine-tRNA ligase activity"/>
    <property type="evidence" value="ECO:0007669"/>
    <property type="project" value="UniProtKB-UniRule"/>
</dbReference>
<comment type="catalytic activity">
    <reaction evidence="3">
        <text>tRNA(His) + L-histidine + ATP = L-histidyl-tRNA(His) + AMP + diphosphate + H(+)</text>
        <dbReference type="Rhea" id="RHEA:17313"/>
        <dbReference type="Rhea" id="RHEA-COMP:9665"/>
        <dbReference type="Rhea" id="RHEA-COMP:9689"/>
        <dbReference type="ChEBI" id="CHEBI:15378"/>
        <dbReference type="ChEBI" id="CHEBI:30616"/>
        <dbReference type="ChEBI" id="CHEBI:33019"/>
        <dbReference type="ChEBI" id="CHEBI:57595"/>
        <dbReference type="ChEBI" id="CHEBI:78442"/>
        <dbReference type="ChEBI" id="CHEBI:78527"/>
        <dbReference type="ChEBI" id="CHEBI:456215"/>
        <dbReference type="EC" id="6.1.1.21"/>
    </reaction>
</comment>
<feature type="binding site" evidence="4">
    <location>
        <position position="134"/>
    </location>
    <ligand>
        <name>L-histidine</name>
        <dbReference type="ChEBI" id="CHEBI:57595"/>
    </ligand>
</feature>
<sequence>MSKDRSAKIPTPQPVRGTQDMLGDSADRFAHVVSTFERVRRLYGFKRVEVPVIEPTAVFARSLGETTDVVSKEMYSFDDRGGESITLRPEFTAGIARAFITNGWQQFAPLKVATHGPLFRYERPQKGRYRQFHQLDAEVVGSDSPLADAELLVFADQLLKELGIAEGVTLTLNTLGDGDSREAWRAALVEHFESHRDGLSEDSLARLDKNPLRILDSKDPRDRPIADSAPDIDTFLTSEAQDFFGAVTSALDAAGVAWVRNARLVRGLDYYRHTAFEFVTDRLGAQGTVIGGGRYDGLIEMLGGNATAAVGWAGGIERLAMLLDADAVDSRLDAVIAVEDDAMFDLAMRGLRLLRENRLAADIVATGSPRKRFDKAAKIGARALLSISLRNGVPYTNAKTDGSGVAAQAEALFRSIG</sequence>
<dbReference type="InterPro" id="IPR041715">
    <property type="entry name" value="HisRS-like_core"/>
</dbReference>
<evidence type="ECO:0000313" key="7">
    <source>
        <dbReference type="EMBL" id="SKB37974.1"/>
    </source>
</evidence>
<accession>A0A1T5ASG6</accession>
<dbReference type="Pfam" id="PF13393">
    <property type="entry name" value="tRNA-synt_His"/>
    <property type="match status" value="1"/>
</dbReference>
<keyword evidence="3" id="KW-0963">Cytoplasm</keyword>
<dbReference type="Gene3D" id="3.30.930.10">
    <property type="entry name" value="Bira Bifunctional Protein, Domain 2"/>
    <property type="match status" value="1"/>
</dbReference>
<evidence type="ECO:0000256" key="4">
    <source>
        <dbReference type="PIRSR" id="PIRSR001549-1"/>
    </source>
</evidence>
<proteinExistence type="inferred from homology"/>
<dbReference type="PROSITE" id="PS50862">
    <property type="entry name" value="AA_TRNA_LIGASE_II"/>
    <property type="match status" value="1"/>
</dbReference>
<dbReference type="RefSeq" id="WP_079637612.1">
    <property type="nucleotide sequence ID" value="NZ_FUYP01000004.1"/>
</dbReference>
<dbReference type="AlphaFoldDB" id="A0A1T5ASG6"/>
<evidence type="ECO:0000256" key="2">
    <source>
        <dbReference type="ARBA" id="ARBA00011738"/>
    </source>
</evidence>
<dbReference type="InterPro" id="IPR015807">
    <property type="entry name" value="His-tRNA-ligase"/>
</dbReference>
<reference evidence="8" key="1">
    <citation type="submission" date="2017-02" db="EMBL/GenBank/DDBJ databases">
        <authorList>
            <person name="Varghese N."/>
            <person name="Submissions S."/>
        </authorList>
    </citation>
    <scope>NUCLEOTIDE SEQUENCE [LARGE SCALE GENOMIC DNA]</scope>
    <source>
        <strain evidence="8">R11H</strain>
    </source>
</reference>
<dbReference type="CDD" id="cd00773">
    <property type="entry name" value="HisRS-like_core"/>
    <property type="match status" value="1"/>
</dbReference>
<dbReference type="PIRSF" id="PIRSF001549">
    <property type="entry name" value="His-tRNA_synth"/>
    <property type="match status" value="1"/>
</dbReference>
<name>A0A1T5ASG6_9SPHN</name>
<dbReference type="SUPFAM" id="SSF55681">
    <property type="entry name" value="Class II aaRS and biotin synthetases"/>
    <property type="match status" value="1"/>
</dbReference>
<comment type="subcellular location">
    <subcellularLocation>
        <location evidence="3">Cytoplasm</location>
    </subcellularLocation>
</comment>
<evidence type="ECO:0000256" key="1">
    <source>
        <dbReference type="ARBA" id="ARBA00008226"/>
    </source>
</evidence>
<keyword evidence="3" id="KW-0067">ATP-binding</keyword>
<comment type="subunit">
    <text evidence="2 3">Homodimer.</text>
</comment>
<keyword evidence="3" id="KW-0648">Protein biosynthesis</keyword>
<keyword evidence="8" id="KW-1185">Reference proteome</keyword>
<feature type="binding site" evidence="4">
    <location>
        <position position="138"/>
    </location>
    <ligand>
        <name>L-histidine</name>
        <dbReference type="ChEBI" id="CHEBI:57595"/>
    </ligand>
</feature>
<dbReference type="GO" id="GO:0005737">
    <property type="term" value="C:cytoplasm"/>
    <property type="evidence" value="ECO:0007669"/>
    <property type="project" value="UniProtKB-SubCell"/>
</dbReference>
<evidence type="ECO:0000256" key="3">
    <source>
        <dbReference type="HAMAP-Rule" id="MF_00127"/>
    </source>
</evidence>
<feature type="binding site" evidence="4">
    <location>
        <position position="120"/>
    </location>
    <ligand>
        <name>L-histidine</name>
        <dbReference type="ChEBI" id="CHEBI:57595"/>
    </ligand>
</feature>
<evidence type="ECO:0000259" key="6">
    <source>
        <dbReference type="PROSITE" id="PS50862"/>
    </source>
</evidence>
<dbReference type="GO" id="GO:0005524">
    <property type="term" value="F:ATP binding"/>
    <property type="evidence" value="ECO:0007669"/>
    <property type="project" value="UniProtKB-UniRule"/>
</dbReference>
<dbReference type="OrthoDB" id="9800814at2"/>
<dbReference type="InterPro" id="IPR045864">
    <property type="entry name" value="aa-tRNA-synth_II/BPL/LPL"/>
</dbReference>
<dbReference type="HAMAP" id="MF_00127">
    <property type="entry name" value="His_tRNA_synth"/>
    <property type="match status" value="1"/>
</dbReference>
<protein>
    <recommendedName>
        <fullName evidence="3">Histidine--tRNA ligase</fullName>
        <ecNumber evidence="3">6.1.1.21</ecNumber>
    </recommendedName>
    <alternativeName>
        <fullName evidence="3">Histidyl-tRNA synthetase</fullName>
        <shortName evidence="3">HisRS</shortName>
    </alternativeName>
</protein>
<dbReference type="GO" id="GO:0006427">
    <property type="term" value="P:histidyl-tRNA aminoacylation"/>
    <property type="evidence" value="ECO:0007669"/>
    <property type="project" value="UniProtKB-UniRule"/>
</dbReference>